<dbReference type="SUPFAM" id="SSF55424">
    <property type="entry name" value="FAD/NAD-linked reductases, dimerisation (C-terminal) domain"/>
    <property type="match status" value="1"/>
</dbReference>
<keyword evidence="5" id="KW-0520">NAD</keyword>
<proteinExistence type="inferred from homology"/>
<dbReference type="PRINTS" id="PR00411">
    <property type="entry name" value="PNDRDTASEI"/>
</dbReference>
<dbReference type="GO" id="GO:0003955">
    <property type="term" value="F:NAD(P)H dehydrogenase (quinone) activity"/>
    <property type="evidence" value="ECO:0007669"/>
    <property type="project" value="TreeGrafter"/>
</dbReference>
<dbReference type="InterPro" id="IPR016156">
    <property type="entry name" value="FAD/NAD-linked_Rdtase_dimer_sf"/>
</dbReference>
<dbReference type="SUPFAM" id="SSF51905">
    <property type="entry name" value="FAD/NAD(P)-binding domain"/>
    <property type="match status" value="1"/>
</dbReference>
<organism evidence="9 10">
    <name type="scientific">Paucilactobacillus suebicus DSM 5007 = KCTC 3549</name>
    <dbReference type="NCBI Taxonomy" id="1423807"/>
    <lineage>
        <taxon>Bacteria</taxon>
        <taxon>Bacillati</taxon>
        <taxon>Bacillota</taxon>
        <taxon>Bacilli</taxon>
        <taxon>Lactobacillales</taxon>
        <taxon>Lactobacillaceae</taxon>
        <taxon>Paucilactobacillus</taxon>
    </lineage>
</organism>
<evidence type="ECO:0000313" key="9">
    <source>
        <dbReference type="EMBL" id="KRM11674.1"/>
    </source>
</evidence>
<dbReference type="Pfam" id="PF07992">
    <property type="entry name" value="Pyr_redox_2"/>
    <property type="match status" value="1"/>
</dbReference>
<evidence type="ECO:0000256" key="3">
    <source>
        <dbReference type="ARBA" id="ARBA00022827"/>
    </source>
</evidence>
<reference evidence="9 10" key="1">
    <citation type="journal article" date="2015" name="Genome Announc.">
        <title>Expanding the biotechnology potential of lactobacilli through comparative genomics of 213 strains and associated genera.</title>
        <authorList>
            <person name="Sun Z."/>
            <person name="Harris H.M."/>
            <person name="McCann A."/>
            <person name="Guo C."/>
            <person name="Argimon S."/>
            <person name="Zhang W."/>
            <person name="Yang X."/>
            <person name="Jeffery I.B."/>
            <person name="Cooney J.C."/>
            <person name="Kagawa T.F."/>
            <person name="Liu W."/>
            <person name="Song Y."/>
            <person name="Salvetti E."/>
            <person name="Wrobel A."/>
            <person name="Rasinkangas P."/>
            <person name="Parkhill J."/>
            <person name="Rea M.C."/>
            <person name="O'Sullivan O."/>
            <person name="Ritari J."/>
            <person name="Douillard F.P."/>
            <person name="Paul Ross R."/>
            <person name="Yang R."/>
            <person name="Briner A.E."/>
            <person name="Felis G.E."/>
            <person name="de Vos W.M."/>
            <person name="Barrangou R."/>
            <person name="Klaenhammer T.R."/>
            <person name="Caufield P.W."/>
            <person name="Cui Y."/>
            <person name="Zhang H."/>
            <person name="O'Toole P.W."/>
        </authorList>
    </citation>
    <scope>NUCLEOTIDE SEQUENCE [LARGE SCALE GENOMIC DNA]</scope>
    <source>
        <strain evidence="9 10">DSM 5007</strain>
    </source>
</reference>
<comment type="caution">
    <text evidence="9">The sequence shown here is derived from an EMBL/GenBank/DDBJ whole genome shotgun (WGS) entry which is preliminary data.</text>
</comment>
<evidence type="ECO:0000256" key="2">
    <source>
        <dbReference type="ARBA" id="ARBA00022630"/>
    </source>
</evidence>
<keyword evidence="3 5" id="KW-0274">FAD</keyword>
<evidence type="ECO:0000256" key="5">
    <source>
        <dbReference type="PIRSR" id="PIRSR000350-3"/>
    </source>
</evidence>
<dbReference type="Pfam" id="PF02852">
    <property type="entry name" value="Pyr_redox_dim"/>
    <property type="match status" value="1"/>
</dbReference>
<sequence>MKHFENVIIGFGKAGKTLAGSLAKHGQEVLVIEKDAQMYGGTCINVACLPTKNMIINAQRGVDYEKSLAIKNQLTSKLRNANYHKIADLDLVTVLNATASFIDNQTIEVTDESGREKITADKFFINTGSTPIIPAIDGIDSSRHVYTSREMLDADHQTQKLTILGSGPIGLEFASMYQQFGSAVTVLGHSDRILKNIDENIASMVEQDLISDGIDLKLKADLMQVKDTNDGVQLIYQQNGEKKIVDADALLVATGRRSNTDGLGLENTTIKIGSHGEILTNDTLQTNVDHIWALGDVNGGPKFTYISLDDYRIVNNQLFGSKNKTLANRPVYSTTTFLNPSISTIGMTASQAALSGKNIKVLTLSAGAIPKAKVIGDDRGYLQAIVDNDSDEILGATIYAEESYETINLIALAMQTHTPATILRDQIYAHPTMTESFNDLFADL</sequence>
<dbReference type="EMBL" id="AZGF01000016">
    <property type="protein sequence ID" value="KRM11674.1"/>
    <property type="molecule type" value="Genomic_DNA"/>
</dbReference>
<feature type="domain" description="FAD/NAD(P)-binding" evidence="8">
    <location>
        <begin position="7"/>
        <end position="305"/>
    </location>
</feature>
<feature type="binding site" evidence="5">
    <location>
        <position position="52"/>
    </location>
    <ligand>
        <name>FAD</name>
        <dbReference type="ChEBI" id="CHEBI:57692"/>
    </ligand>
</feature>
<comment type="cofactor">
    <cofactor evidence="5">
        <name>FAD</name>
        <dbReference type="ChEBI" id="CHEBI:57692"/>
    </cofactor>
    <text evidence="5">Binds 1 FAD per subunit.</text>
</comment>
<keyword evidence="5" id="KW-0547">Nucleotide-binding</keyword>
<dbReference type="OrthoDB" id="9800167at2"/>
<evidence type="ECO:0000256" key="1">
    <source>
        <dbReference type="ARBA" id="ARBA00007532"/>
    </source>
</evidence>
<evidence type="ECO:0000313" key="10">
    <source>
        <dbReference type="Proteomes" id="UP000051820"/>
    </source>
</evidence>
<dbReference type="STRING" id="1423807.FD16_GL000591"/>
<dbReference type="AlphaFoldDB" id="A0A0R1W1S6"/>
<evidence type="ECO:0000259" key="7">
    <source>
        <dbReference type="Pfam" id="PF02852"/>
    </source>
</evidence>
<gene>
    <name evidence="9" type="ORF">FD16_GL000591</name>
</gene>
<dbReference type="Gene3D" id="3.30.390.30">
    <property type="match status" value="1"/>
</dbReference>
<dbReference type="InterPro" id="IPR023753">
    <property type="entry name" value="FAD/NAD-binding_dom"/>
</dbReference>
<feature type="binding site" evidence="5">
    <location>
        <position position="255"/>
    </location>
    <ligand>
        <name>NAD(+)</name>
        <dbReference type="ChEBI" id="CHEBI:57540"/>
    </ligand>
</feature>
<dbReference type="InterPro" id="IPR001100">
    <property type="entry name" value="Pyr_nuc-diS_OxRdtase"/>
</dbReference>
<feature type="domain" description="Pyridine nucleotide-disulphide oxidoreductase dimerisation" evidence="7">
    <location>
        <begin position="333"/>
        <end position="439"/>
    </location>
</feature>
<evidence type="ECO:0000259" key="8">
    <source>
        <dbReference type="Pfam" id="PF07992"/>
    </source>
</evidence>
<accession>A0A0R1W1S6</accession>
<dbReference type="PRINTS" id="PR00368">
    <property type="entry name" value="FADPNR"/>
</dbReference>
<protein>
    <submittedName>
        <fullName evidence="9">Pyridine nucleotide-disulfide oxidoreductase</fullName>
    </submittedName>
</protein>
<comment type="similarity">
    <text evidence="1">Belongs to the class-I pyridine nucleotide-disulfide oxidoreductase family.</text>
</comment>
<dbReference type="GO" id="GO:0050660">
    <property type="term" value="F:flavin adenine dinucleotide binding"/>
    <property type="evidence" value="ECO:0007669"/>
    <property type="project" value="TreeGrafter"/>
</dbReference>
<feature type="active site" description="Proton acceptor" evidence="4">
    <location>
        <position position="430"/>
    </location>
</feature>
<dbReference type="PANTHER" id="PTHR43014:SF4">
    <property type="entry name" value="PYRIDINE NUCLEOTIDE-DISULFIDE OXIDOREDUCTASE RCLA-RELATED"/>
    <property type="match status" value="1"/>
</dbReference>
<dbReference type="Proteomes" id="UP000051820">
    <property type="component" value="Unassembled WGS sequence"/>
</dbReference>
<dbReference type="eggNOG" id="COG1249">
    <property type="taxonomic scope" value="Bacteria"/>
</dbReference>
<name>A0A0R1W1S6_9LACO</name>
<feature type="binding site" evidence="5">
    <location>
        <begin position="165"/>
        <end position="172"/>
    </location>
    <ligand>
        <name>NAD(+)</name>
        <dbReference type="ChEBI" id="CHEBI:57540"/>
    </ligand>
</feature>
<dbReference type="PATRIC" id="fig|1423807.3.peg.600"/>
<feature type="disulfide bond" description="Redox-active" evidence="6">
    <location>
        <begin position="43"/>
        <end position="48"/>
    </location>
</feature>
<keyword evidence="10" id="KW-1185">Reference proteome</keyword>
<evidence type="ECO:0000256" key="6">
    <source>
        <dbReference type="PIRSR" id="PIRSR000350-4"/>
    </source>
</evidence>
<dbReference type="PANTHER" id="PTHR43014">
    <property type="entry name" value="MERCURIC REDUCTASE"/>
    <property type="match status" value="1"/>
</dbReference>
<evidence type="ECO:0000256" key="4">
    <source>
        <dbReference type="PIRSR" id="PIRSR000350-2"/>
    </source>
</evidence>
<dbReference type="PIRSF" id="PIRSF000350">
    <property type="entry name" value="Mercury_reductase_MerA"/>
    <property type="match status" value="1"/>
</dbReference>
<dbReference type="InterPro" id="IPR004099">
    <property type="entry name" value="Pyr_nucl-diS_OxRdtase_dimer"/>
</dbReference>
<dbReference type="RefSeq" id="WP_010622998.1">
    <property type="nucleotide sequence ID" value="NZ_AZGF01000016.1"/>
</dbReference>
<keyword evidence="2" id="KW-0285">Flavoprotein</keyword>
<dbReference type="InterPro" id="IPR036188">
    <property type="entry name" value="FAD/NAD-bd_sf"/>
</dbReference>
<dbReference type="Gene3D" id="3.50.50.60">
    <property type="entry name" value="FAD/NAD(P)-binding domain"/>
    <property type="match status" value="2"/>
</dbReference>
<feature type="binding site" evidence="5">
    <location>
        <position position="296"/>
    </location>
    <ligand>
        <name>FAD</name>
        <dbReference type="ChEBI" id="CHEBI:57692"/>
    </ligand>
</feature>
<feature type="binding site" evidence="5">
    <location>
        <begin position="127"/>
        <end position="129"/>
    </location>
    <ligand>
        <name>FAD</name>
        <dbReference type="ChEBI" id="CHEBI:57692"/>
    </ligand>
</feature>